<dbReference type="EMBL" id="QJPH01000081">
    <property type="protein sequence ID" value="PZN86441.1"/>
    <property type="molecule type" value="Genomic_DNA"/>
</dbReference>
<accession>A0A2W4RR46</accession>
<dbReference type="SUPFAM" id="SSF52980">
    <property type="entry name" value="Restriction endonuclease-like"/>
    <property type="match status" value="1"/>
</dbReference>
<comment type="caution">
    <text evidence="3">The sequence shown here is derived from an EMBL/GenBank/DDBJ whole genome shotgun (WGS) entry which is preliminary data.</text>
</comment>
<dbReference type="SUPFAM" id="SSF52540">
    <property type="entry name" value="P-loop containing nucleoside triphosphate hydrolases"/>
    <property type="match status" value="1"/>
</dbReference>
<dbReference type="GO" id="GO:0005524">
    <property type="term" value="F:ATP binding"/>
    <property type="evidence" value="ECO:0007669"/>
    <property type="project" value="InterPro"/>
</dbReference>
<dbReference type="InterPro" id="IPR014001">
    <property type="entry name" value="Helicase_ATP-bd"/>
</dbReference>
<dbReference type="GO" id="GO:0005829">
    <property type="term" value="C:cytosol"/>
    <property type="evidence" value="ECO:0007669"/>
    <property type="project" value="TreeGrafter"/>
</dbReference>
<dbReference type="InterPro" id="IPR006935">
    <property type="entry name" value="Helicase/UvrB_N"/>
</dbReference>
<gene>
    <name evidence="3" type="ORF">DM484_00885</name>
</gene>
<dbReference type="Proteomes" id="UP000249396">
    <property type="component" value="Unassembled WGS sequence"/>
</dbReference>
<dbReference type="Gene3D" id="3.40.1350.10">
    <property type="match status" value="1"/>
</dbReference>
<dbReference type="Pfam" id="PF04851">
    <property type="entry name" value="ResIII"/>
    <property type="match status" value="1"/>
</dbReference>
<dbReference type="InterPro" id="IPR011856">
    <property type="entry name" value="tRNA_endonuc-like_dom_sf"/>
</dbReference>
<dbReference type="AlphaFoldDB" id="A0A2W4RR46"/>
<dbReference type="PANTHER" id="PTHR47396:SF1">
    <property type="entry name" value="ATP-DEPENDENT HELICASE IRC3-RELATED"/>
    <property type="match status" value="1"/>
</dbReference>
<protein>
    <recommendedName>
        <fullName evidence="2">Helicase ATP-binding domain-containing protein</fullName>
    </recommendedName>
</protein>
<dbReference type="PROSITE" id="PS51192">
    <property type="entry name" value="HELICASE_ATP_BIND_1"/>
    <property type="match status" value="1"/>
</dbReference>
<dbReference type="GO" id="GO:0016787">
    <property type="term" value="F:hydrolase activity"/>
    <property type="evidence" value="ECO:0007669"/>
    <property type="project" value="InterPro"/>
</dbReference>
<dbReference type="GO" id="GO:0003677">
    <property type="term" value="F:DNA binding"/>
    <property type="evidence" value="ECO:0007669"/>
    <property type="project" value="InterPro"/>
</dbReference>
<dbReference type="InterPro" id="IPR050742">
    <property type="entry name" value="Helicase_Restrict-Modif_Enz"/>
</dbReference>
<dbReference type="InterPro" id="IPR039442">
    <property type="entry name" value="Mrr-like_dom"/>
</dbReference>
<sequence>MTTTIHSILEEFRQAAQSNRSLGDLFERLIANYLKTDPQYAELFSDVWLWGEWSDRWSVDTGIDLVAKERDTGDYWSVQCKFYDPDHTLQKSDIDSFFTASGKRFATLEGERGFSYRLVVSTTDKWGKHAEDALADQSIPTSRLRIQDLADSPIDWSQFSLSHVEKIKLKPKKTLRPHQVEAIELTEDGYKTHDRGKIIMACGTGKTLTALRLAEQKTSIGGHILFLAPSISLISQTLREWTAEAVTPIHAFVVCSDSKVGKDEEDLRTHDLAYPATTDARKIALSAEKLSKDRRIVVFSTYQSIQVVSDAQKLGFGEFDLIVCDEAHRTTGLTLPGEDPSEFQKVHHNHIVKAKKRLYMTATPRIYADASKTKAEENYSRSSAKKNCSRSLLS</sequence>
<feature type="domain" description="Helicase ATP-binding" evidence="2">
    <location>
        <begin position="187"/>
        <end position="382"/>
    </location>
</feature>
<dbReference type="PANTHER" id="PTHR47396">
    <property type="entry name" value="TYPE I RESTRICTION ENZYME ECOKI R PROTEIN"/>
    <property type="match status" value="1"/>
</dbReference>
<dbReference type="InterPro" id="IPR011335">
    <property type="entry name" value="Restrct_endonuc-II-like"/>
</dbReference>
<name>A0A2W4RR46_9GAMM</name>
<dbReference type="InterPro" id="IPR027417">
    <property type="entry name" value="P-loop_NTPase"/>
</dbReference>
<evidence type="ECO:0000313" key="4">
    <source>
        <dbReference type="Proteomes" id="UP000249396"/>
    </source>
</evidence>
<dbReference type="Pfam" id="PF13156">
    <property type="entry name" value="Mrr_cat_2"/>
    <property type="match status" value="1"/>
</dbReference>
<dbReference type="CDD" id="cd22333">
    <property type="entry name" value="LlaBIII_nuclease-like"/>
    <property type="match status" value="1"/>
</dbReference>
<evidence type="ECO:0000256" key="1">
    <source>
        <dbReference type="SAM" id="MobiDB-lite"/>
    </source>
</evidence>
<proteinExistence type="predicted"/>
<evidence type="ECO:0000313" key="3">
    <source>
        <dbReference type="EMBL" id="PZN86441.1"/>
    </source>
</evidence>
<feature type="region of interest" description="Disordered" evidence="1">
    <location>
        <begin position="371"/>
        <end position="394"/>
    </location>
</feature>
<organism evidence="3 4">
    <name type="scientific">Candidatus Methylumidiphilus alinenensis</name>
    <dbReference type="NCBI Taxonomy" id="2202197"/>
    <lineage>
        <taxon>Bacteria</taxon>
        <taxon>Pseudomonadati</taxon>
        <taxon>Pseudomonadota</taxon>
        <taxon>Gammaproteobacteria</taxon>
        <taxon>Methylococcales</taxon>
        <taxon>Candidatus Methylumidiphilus</taxon>
    </lineage>
</organism>
<evidence type="ECO:0000259" key="2">
    <source>
        <dbReference type="PROSITE" id="PS51192"/>
    </source>
</evidence>
<reference evidence="3 4" key="1">
    <citation type="journal article" date="2018" name="Aquat. Microb. Ecol.">
        <title>Gammaproteobacterial methanotrophs dominate.</title>
        <authorList>
            <person name="Rissanen A.J."/>
            <person name="Saarenheimo J."/>
            <person name="Tiirola M."/>
            <person name="Peura S."/>
            <person name="Aalto S.L."/>
            <person name="Karvinen A."/>
            <person name="Nykanen H."/>
        </authorList>
    </citation>
    <scope>NUCLEOTIDE SEQUENCE [LARGE SCALE GENOMIC DNA]</scope>
    <source>
        <strain evidence="3">AMbin10</strain>
    </source>
</reference>
<dbReference type="Gene3D" id="3.40.50.300">
    <property type="entry name" value="P-loop containing nucleotide triphosphate hydrolases"/>
    <property type="match status" value="1"/>
</dbReference>
<dbReference type="SMART" id="SM00487">
    <property type="entry name" value="DEXDc"/>
    <property type="match status" value="1"/>
</dbReference>